<dbReference type="InterPro" id="IPR052186">
    <property type="entry name" value="Hydantoin_racemase-like"/>
</dbReference>
<name>A0ABY5HF21_9GAMM</name>
<dbReference type="InterPro" id="IPR053714">
    <property type="entry name" value="Iso_Racemase_Enz_sf"/>
</dbReference>
<dbReference type="InterPro" id="IPR015942">
    <property type="entry name" value="Asp/Glu/hydantoin_racemase"/>
</dbReference>
<accession>A0ABY5HF21</accession>
<evidence type="ECO:0000313" key="2">
    <source>
        <dbReference type="EMBL" id="UTW10951.1"/>
    </source>
</evidence>
<dbReference type="Gene3D" id="3.40.50.12500">
    <property type="match status" value="1"/>
</dbReference>
<gene>
    <name evidence="2" type="ORF">KDW95_16965</name>
</gene>
<proteinExistence type="inferred from homology"/>
<keyword evidence="3" id="KW-1185">Reference proteome</keyword>
<evidence type="ECO:0000256" key="1">
    <source>
        <dbReference type="ARBA" id="ARBA00038414"/>
    </source>
</evidence>
<evidence type="ECO:0000313" key="3">
    <source>
        <dbReference type="Proteomes" id="UP001058461"/>
    </source>
</evidence>
<dbReference type="EMBL" id="CP073347">
    <property type="protein sequence ID" value="UTW10951.1"/>
    <property type="molecule type" value="Genomic_DNA"/>
</dbReference>
<protein>
    <submittedName>
        <fullName evidence="2">Aspartate/glutamate racemase family protein</fullName>
    </submittedName>
</protein>
<dbReference type="Proteomes" id="UP001058461">
    <property type="component" value="Chromosome"/>
</dbReference>
<sequence>MNRSRRLRILLINPNTNAGLTRLMQRSARTVQCSQTELHCINPPAGPAAIESTADRDAAAAALLRLVQAETCRGFDALILACFDDIALQEIRQSLSIPVVGLCEAAIAAASALPGRFAIVTTVEAAVPGIQAMLHVYGASDRACVRAACIGVSEAASNGDLAAEKIDACIRTSMQQDGAKSIILGSGGLTGRATELQRRFGIPVTDPVQSAVALAEHRARQRLPQDSGAGTLT</sequence>
<comment type="similarity">
    <text evidence="1">Belongs to the HyuE racemase family.</text>
</comment>
<dbReference type="RefSeq" id="WP_255853005.1">
    <property type="nucleotide sequence ID" value="NZ_CP073347.1"/>
</dbReference>
<dbReference type="Pfam" id="PF01177">
    <property type="entry name" value="Asp_Glu_race"/>
    <property type="match status" value="1"/>
</dbReference>
<dbReference type="PANTHER" id="PTHR28047:SF5">
    <property type="entry name" value="PROTEIN DCG1"/>
    <property type="match status" value="1"/>
</dbReference>
<organism evidence="2 3">
    <name type="scientific">Marinobacterium rhizophilum</name>
    <dbReference type="NCBI Taxonomy" id="420402"/>
    <lineage>
        <taxon>Bacteria</taxon>
        <taxon>Pseudomonadati</taxon>
        <taxon>Pseudomonadota</taxon>
        <taxon>Gammaproteobacteria</taxon>
        <taxon>Oceanospirillales</taxon>
        <taxon>Oceanospirillaceae</taxon>
        <taxon>Marinobacterium</taxon>
    </lineage>
</organism>
<reference evidence="2" key="1">
    <citation type="submission" date="2021-04" db="EMBL/GenBank/DDBJ databases">
        <title>Oceanospirillales bacteria with DddD are important DMSP degraders in coastal seawater.</title>
        <authorList>
            <person name="Liu J."/>
        </authorList>
    </citation>
    <scope>NUCLEOTIDE SEQUENCE</scope>
    <source>
        <strain evidence="2">D13-1</strain>
    </source>
</reference>
<dbReference type="PANTHER" id="PTHR28047">
    <property type="entry name" value="PROTEIN DCG1"/>
    <property type="match status" value="1"/>
</dbReference>